<gene>
    <name evidence="2" type="ORF">HAX54_014862</name>
</gene>
<reference evidence="2 3" key="1">
    <citation type="journal article" date="2021" name="BMC Genomics">
        <title>Datura genome reveals duplications of psychoactive alkaloid biosynthetic genes and high mutation rate following tissue culture.</title>
        <authorList>
            <person name="Rajewski A."/>
            <person name="Carter-House D."/>
            <person name="Stajich J."/>
            <person name="Litt A."/>
        </authorList>
    </citation>
    <scope>NUCLEOTIDE SEQUENCE [LARGE SCALE GENOMIC DNA]</scope>
    <source>
        <strain evidence="2">AR-01</strain>
    </source>
</reference>
<proteinExistence type="predicted"/>
<feature type="region of interest" description="Disordered" evidence="1">
    <location>
        <begin position="49"/>
        <end position="77"/>
    </location>
</feature>
<feature type="non-terminal residue" evidence="2">
    <location>
        <position position="1"/>
    </location>
</feature>
<protein>
    <submittedName>
        <fullName evidence="2">Uncharacterized protein</fullName>
    </submittedName>
</protein>
<comment type="caution">
    <text evidence="2">The sequence shown here is derived from an EMBL/GenBank/DDBJ whole genome shotgun (WGS) entry which is preliminary data.</text>
</comment>
<organism evidence="2 3">
    <name type="scientific">Datura stramonium</name>
    <name type="common">Jimsonweed</name>
    <name type="synonym">Common thornapple</name>
    <dbReference type="NCBI Taxonomy" id="4076"/>
    <lineage>
        <taxon>Eukaryota</taxon>
        <taxon>Viridiplantae</taxon>
        <taxon>Streptophyta</taxon>
        <taxon>Embryophyta</taxon>
        <taxon>Tracheophyta</taxon>
        <taxon>Spermatophyta</taxon>
        <taxon>Magnoliopsida</taxon>
        <taxon>eudicotyledons</taxon>
        <taxon>Gunneridae</taxon>
        <taxon>Pentapetalae</taxon>
        <taxon>asterids</taxon>
        <taxon>lamiids</taxon>
        <taxon>Solanales</taxon>
        <taxon>Solanaceae</taxon>
        <taxon>Solanoideae</taxon>
        <taxon>Datureae</taxon>
        <taxon>Datura</taxon>
    </lineage>
</organism>
<dbReference type="Proteomes" id="UP000823775">
    <property type="component" value="Unassembled WGS sequence"/>
</dbReference>
<keyword evidence="3" id="KW-1185">Reference proteome</keyword>
<dbReference type="EMBL" id="JACEIK010001935">
    <property type="protein sequence ID" value="MCD7473206.1"/>
    <property type="molecule type" value="Genomic_DNA"/>
</dbReference>
<evidence type="ECO:0000313" key="2">
    <source>
        <dbReference type="EMBL" id="MCD7473206.1"/>
    </source>
</evidence>
<name>A0ABS8TQP5_DATST</name>
<sequence>ATALIPRYIGDLQIGTGDSPFCHRLNICCPSFLFLTGSLATVPRYPPTKMTSSRNISKGKAPASSSTKGKGKAKASTVPANSREAIMLCVPDMKGYYAICKGRSITMEKSFDLVGLCGDLLNITAQFTDRERHTFANPLPDYYPSLVLEFYVSYQDRQKNINHRGNVDEFPCLPSLMLRGVEVEITPAAINYLFWEDEIDTGSEYMARIIDMKNQFTSIAPIITVDTPFWDTMSGEILAMI</sequence>
<evidence type="ECO:0000313" key="3">
    <source>
        <dbReference type="Proteomes" id="UP000823775"/>
    </source>
</evidence>
<evidence type="ECO:0000256" key="1">
    <source>
        <dbReference type="SAM" id="MobiDB-lite"/>
    </source>
</evidence>
<feature type="compositionally biased region" description="Low complexity" evidence="1">
    <location>
        <begin position="58"/>
        <end position="68"/>
    </location>
</feature>
<accession>A0ABS8TQP5</accession>